<evidence type="ECO:0000313" key="1">
    <source>
        <dbReference type="EMBL" id="CAE0835782.1"/>
    </source>
</evidence>
<dbReference type="EMBL" id="HBJA01137080">
    <property type="protein sequence ID" value="CAE0835782.1"/>
    <property type="molecule type" value="Transcribed_RNA"/>
</dbReference>
<dbReference type="AlphaFoldDB" id="A0A7S4GFY4"/>
<reference evidence="1" key="1">
    <citation type="submission" date="2021-01" db="EMBL/GenBank/DDBJ databases">
        <authorList>
            <person name="Corre E."/>
            <person name="Pelletier E."/>
            <person name="Niang G."/>
            <person name="Scheremetjew M."/>
            <person name="Finn R."/>
            <person name="Kale V."/>
            <person name="Holt S."/>
            <person name="Cochrane G."/>
            <person name="Meng A."/>
            <person name="Brown T."/>
            <person name="Cohen L."/>
        </authorList>
    </citation>
    <scope>NUCLEOTIDE SEQUENCE</scope>
    <source>
        <strain evidence="1">CCMP1594</strain>
    </source>
</reference>
<gene>
    <name evidence="1" type="ORF">EGYM00163_LOCUS47135</name>
</gene>
<sequence length="144" mass="15184">MVSFHLLCTYSTAKPVAEAAAIPCAEPSVKVQPNLPPGSQASLQPSLWLENFAISTYAVSFVGKVCGPLLVDLGALLEEGKSGLKVRIVSTKVARRANIPPQAGTDVVPSEGSSGFFDLLLQQDLKFQRIVAQCEAVLPSSACK</sequence>
<name>A0A7S4GFY4_9EUGL</name>
<accession>A0A7S4GFY4</accession>
<organism evidence="1">
    <name type="scientific">Eutreptiella gymnastica</name>
    <dbReference type="NCBI Taxonomy" id="73025"/>
    <lineage>
        <taxon>Eukaryota</taxon>
        <taxon>Discoba</taxon>
        <taxon>Euglenozoa</taxon>
        <taxon>Euglenida</taxon>
        <taxon>Spirocuta</taxon>
        <taxon>Euglenophyceae</taxon>
        <taxon>Eutreptiales</taxon>
        <taxon>Eutreptiaceae</taxon>
        <taxon>Eutreptiella</taxon>
    </lineage>
</organism>
<protein>
    <submittedName>
        <fullName evidence="1">Uncharacterized protein</fullName>
    </submittedName>
</protein>
<proteinExistence type="predicted"/>